<evidence type="ECO:0000313" key="13">
    <source>
        <dbReference type="EMBL" id="KAI1883288.1"/>
    </source>
</evidence>
<keyword evidence="4 11" id="KW-0812">Transmembrane</keyword>
<evidence type="ECO:0000256" key="11">
    <source>
        <dbReference type="SAM" id="Phobius"/>
    </source>
</evidence>
<dbReference type="InterPro" id="IPR058899">
    <property type="entry name" value="TGFBR3/Endoglin-like_N"/>
</dbReference>
<evidence type="ECO:0000256" key="10">
    <source>
        <dbReference type="SAM" id="MobiDB-lite"/>
    </source>
</evidence>
<dbReference type="GO" id="GO:0016477">
    <property type="term" value="P:cell migration"/>
    <property type="evidence" value="ECO:0007669"/>
    <property type="project" value="TreeGrafter"/>
</dbReference>
<feature type="non-terminal residue" evidence="13">
    <location>
        <position position="1"/>
    </location>
</feature>
<proteinExistence type="predicted"/>
<dbReference type="GO" id="GO:0005024">
    <property type="term" value="F:transforming growth factor beta receptor activity"/>
    <property type="evidence" value="ECO:0007669"/>
    <property type="project" value="TreeGrafter"/>
</dbReference>
<sequence length="577" mass="62715">DLLLLLKCEKSVNWVIQAHGVTGKLTILSSDSVSLGAEVEQLLQVTVAKQDLPSGPQALIKWAEEKGFSPVTSFTSTAVANHFHLRLREPDSFDDVMESALPPELAILRDFNPQQDPGSAPPQPGLPFFFRPQYLPLPQDQPPVGPHPEEQQGRLELGLEVQCEEHRMVVVLERESLQVNGYEGAELTLQDPSCKARFNSTHYILETPLTGCRTTKYTIPSSPVVIYLNSVVLINQSDPEDGSGWLGFEEDMESGDSSFTGDAEGFDRAMLLDQMDSKPAPILFNCTYRQPQGSAGPFPGVAPRKSPMPWSPSVSFSMTLFASDLFTNPVTQGFHTISQNTSIFVEVTANSADRQLGFMIQSCFVTPNPVSSLASDYALIENVCPKDESVRYYPPPADVLVPHGQADRKRFGFTFRSKFSAPQLFLHCQMAPCAEGPTPSQDLPKCLEPEEACSMLTADTIMAMMRLGQSSSAQLLRTAEALSPEPPPTPSIRIIPQTSPETHIMYVLDTPTVVGIAFAAFVIGALLTGALWFIYSHTGETAGRQQVAKSPPASENSSATHSMGSTQSTPCSSSSTA</sequence>
<dbReference type="InterPro" id="IPR001507">
    <property type="entry name" value="ZP_dom"/>
</dbReference>
<dbReference type="Pfam" id="PF26060">
    <property type="entry name" value="TGFBR3_N"/>
    <property type="match status" value="1"/>
</dbReference>
<dbReference type="PANTHER" id="PTHR14002">
    <property type="entry name" value="ENDOGLIN/TGF-BETA RECEPTOR TYPE III"/>
    <property type="match status" value="1"/>
</dbReference>
<dbReference type="OrthoDB" id="6420824at2759"/>
<dbReference type="Gene3D" id="2.60.40.3210">
    <property type="entry name" value="Zona pellucida, ZP-N domain"/>
    <property type="match status" value="1"/>
</dbReference>
<keyword evidence="3" id="KW-0597">Phosphoprotein</keyword>
<protein>
    <recommendedName>
        <fullName evidence="12">ZP domain-containing protein</fullName>
    </recommendedName>
</protein>
<keyword evidence="9" id="KW-0325">Glycoprotein</keyword>
<feature type="region of interest" description="Disordered" evidence="10">
    <location>
        <begin position="544"/>
        <end position="577"/>
    </location>
</feature>
<dbReference type="InterPro" id="IPR055355">
    <property type="entry name" value="ZP-C"/>
</dbReference>
<dbReference type="EMBL" id="JAERUA010000024">
    <property type="protein sequence ID" value="KAI1883288.1"/>
    <property type="molecule type" value="Genomic_DNA"/>
</dbReference>
<feature type="domain" description="ZP" evidence="12">
    <location>
        <begin position="162"/>
        <end position="453"/>
    </location>
</feature>
<dbReference type="InterPro" id="IPR055356">
    <property type="entry name" value="ZP-N"/>
</dbReference>
<feature type="compositionally biased region" description="Low complexity" evidence="10">
    <location>
        <begin position="562"/>
        <end position="577"/>
    </location>
</feature>
<dbReference type="GO" id="GO:0007179">
    <property type="term" value="P:transforming growth factor beta receptor signaling pathway"/>
    <property type="evidence" value="ECO:0007669"/>
    <property type="project" value="TreeGrafter"/>
</dbReference>
<comment type="caution">
    <text evidence="13">The sequence shown here is derived from an EMBL/GenBank/DDBJ whole genome shotgun (WGS) entry which is preliminary data.</text>
</comment>
<keyword evidence="14" id="KW-1185">Reference proteome</keyword>
<dbReference type="PROSITE" id="PS51034">
    <property type="entry name" value="ZP_2"/>
    <property type="match status" value="1"/>
</dbReference>
<dbReference type="Gene3D" id="2.60.40.4100">
    <property type="entry name" value="Zona pellucida, ZP-C domain"/>
    <property type="match status" value="1"/>
</dbReference>
<reference evidence="13" key="1">
    <citation type="submission" date="2021-01" db="EMBL/GenBank/DDBJ databases">
        <authorList>
            <person name="Zahm M."/>
            <person name="Roques C."/>
            <person name="Cabau C."/>
            <person name="Klopp C."/>
            <person name="Donnadieu C."/>
            <person name="Jouanno E."/>
            <person name="Lampietro C."/>
            <person name="Louis A."/>
            <person name="Herpin A."/>
            <person name="Echchiki A."/>
            <person name="Berthelot C."/>
            <person name="Parey E."/>
            <person name="Roest-Crollius H."/>
            <person name="Braasch I."/>
            <person name="Postlethwait J."/>
            <person name="Bobe J."/>
            <person name="Montfort J."/>
            <person name="Bouchez O."/>
            <person name="Begum T."/>
            <person name="Mejri S."/>
            <person name="Adams A."/>
            <person name="Chen W.-J."/>
            <person name="Guiguen Y."/>
        </authorList>
    </citation>
    <scope>NUCLEOTIDE SEQUENCE</scope>
    <source>
        <tissue evidence="13">Blood</tissue>
    </source>
</reference>
<evidence type="ECO:0000256" key="5">
    <source>
        <dbReference type="ARBA" id="ARBA00022729"/>
    </source>
</evidence>
<dbReference type="GO" id="GO:0050431">
    <property type="term" value="F:transforming growth factor beta binding"/>
    <property type="evidence" value="ECO:0007669"/>
    <property type="project" value="TreeGrafter"/>
</dbReference>
<gene>
    <name evidence="13" type="ORF">AGOR_G00243660</name>
</gene>
<dbReference type="PANTHER" id="PTHR14002:SF45">
    <property type="entry name" value="ZP DOMAIN-CONTAINING PROTEIN"/>
    <property type="match status" value="1"/>
</dbReference>
<accession>A0A8T3CL24</accession>
<evidence type="ECO:0000259" key="12">
    <source>
        <dbReference type="PROSITE" id="PS51034"/>
    </source>
</evidence>
<dbReference type="GO" id="GO:0017015">
    <property type="term" value="P:regulation of transforming growth factor beta receptor signaling pathway"/>
    <property type="evidence" value="ECO:0007669"/>
    <property type="project" value="TreeGrafter"/>
</dbReference>
<dbReference type="GO" id="GO:0001837">
    <property type="term" value="P:epithelial to mesenchymal transition"/>
    <property type="evidence" value="ECO:0007669"/>
    <property type="project" value="TreeGrafter"/>
</dbReference>
<keyword evidence="2" id="KW-1003">Cell membrane</keyword>
<dbReference type="InterPro" id="IPR042235">
    <property type="entry name" value="ZP-C_dom"/>
</dbReference>
<comment type="subcellular location">
    <subcellularLocation>
        <location evidence="1">Cell membrane</location>
        <topology evidence="1">Single-pass type I membrane protein</topology>
    </subcellularLocation>
</comment>
<dbReference type="Pfam" id="PF23344">
    <property type="entry name" value="ZP-N"/>
    <property type="match status" value="1"/>
</dbReference>
<feature type="transmembrane region" description="Helical" evidence="11">
    <location>
        <begin position="513"/>
        <end position="535"/>
    </location>
</feature>
<keyword evidence="8" id="KW-1015">Disulfide bond</keyword>
<dbReference type="GO" id="GO:0005114">
    <property type="term" value="F:type II transforming growth factor beta receptor binding"/>
    <property type="evidence" value="ECO:0007669"/>
    <property type="project" value="TreeGrafter"/>
</dbReference>
<dbReference type="Proteomes" id="UP000829720">
    <property type="component" value="Unassembled WGS sequence"/>
</dbReference>
<name>A0A8T3CL24_9TELE</name>
<dbReference type="AlphaFoldDB" id="A0A8T3CL24"/>
<keyword evidence="7 11" id="KW-0472">Membrane</keyword>
<keyword evidence="5" id="KW-0732">Signal</keyword>
<dbReference type="Pfam" id="PF00100">
    <property type="entry name" value="Zona_pellucida"/>
    <property type="match status" value="1"/>
</dbReference>
<organism evidence="13 14">
    <name type="scientific">Albula goreensis</name>
    <dbReference type="NCBI Taxonomy" id="1534307"/>
    <lineage>
        <taxon>Eukaryota</taxon>
        <taxon>Metazoa</taxon>
        <taxon>Chordata</taxon>
        <taxon>Craniata</taxon>
        <taxon>Vertebrata</taxon>
        <taxon>Euteleostomi</taxon>
        <taxon>Actinopterygii</taxon>
        <taxon>Neopterygii</taxon>
        <taxon>Teleostei</taxon>
        <taxon>Albuliformes</taxon>
        <taxon>Albulidae</taxon>
        <taxon>Albula</taxon>
    </lineage>
</organism>
<evidence type="ECO:0000256" key="1">
    <source>
        <dbReference type="ARBA" id="ARBA00004251"/>
    </source>
</evidence>
<evidence type="ECO:0000256" key="9">
    <source>
        <dbReference type="ARBA" id="ARBA00023180"/>
    </source>
</evidence>
<evidence type="ECO:0000313" key="14">
    <source>
        <dbReference type="Proteomes" id="UP000829720"/>
    </source>
</evidence>
<evidence type="ECO:0000256" key="6">
    <source>
        <dbReference type="ARBA" id="ARBA00022989"/>
    </source>
</evidence>
<evidence type="ECO:0000256" key="4">
    <source>
        <dbReference type="ARBA" id="ARBA00022692"/>
    </source>
</evidence>
<keyword evidence="6 11" id="KW-1133">Transmembrane helix</keyword>
<feature type="compositionally biased region" description="Polar residues" evidence="10">
    <location>
        <begin position="544"/>
        <end position="561"/>
    </location>
</feature>
<evidence type="ECO:0000256" key="8">
    <source>
        <dbReference type="ARBA" id="ARBA00023157"/>
    </source>
</evidence>
<evidence type="ECO:0000256" key="3">
    <source>
        <dbReference type="ARBA" id="ARBA00022553"/>
    </source>
</evidence>
<evidence type="ECO:0000256" key="7">
    <source>
        <dbReference type="ARBA" id="ARBA00023136"/>
    </source>
</evidence>
<dbReference type="SMART" id="SM00241">
    <property type="entry name" value="ZP"/>
    <property type="match status" value="1"/>
</dbReference>
<evidence type="ECO:0000256" key="2">
    <source>
        <dbReference type="ARBA" id="ARBA00022475"/>
    </source>
</evidence>
<dbReference type="GO" id="GO:0005539">
    <property type="term" value="F:glycosaminoglycan binding"/>
    <property type="evidence" value="ECO:0007669"/>
    <property type="project" value="TreeGrafter"/>
</dbReference>